<accession>A0A1M6PTH2</accession>
<feature type="transmembrane region" description="Helical" evidence="8">
    <location>
        <begin position="34"/>
        <end position="55"/>
    </location>
</feature>
<dbReference type="STRING" id="1121331.SAMN02745248_01795"/>
<evidence type="ECO:0000313" key="11">
    <source>
        <dbReference type="Proteomes" id="UP000183952"/>
    </source>
</evidence>
<keyword evidence="4 10" id="KW-0808">Transferase</keyword>
<feature type="domain" description="Bacterial sugar transferase" evidence="9">
    <location>
        <begin position="29"/>
        <end position="217"/>
    </location>
</feature>
<evidence type="ECO:0000256" key="6">
    <source>
        <dbReference type="ARBA" id="ARBA00022989"/>
    </source>
</evidence>
<dbReference type="GO" id="GO:0016780">
    <property type="term" value="F:phosphotransferase activity, for other substituted phosphate groups"/>
    <property type="evidence" value="ECO:0007669"/>
    <property type="project" value="TreeGrafter"/>
</dbReference>
<organism evidence="10 11">
    <name type="scientific">Hathewaya proteolytica DSM 3090</name>
    <dbReference type="NCBI Taxonomy" id="1121331"/>
    <lineage>
        <taxon>Bacteria</taxon>
        <taxon>Bacillati</taxon>
        <taxon>Bacillota</taxon>
        <taxon>Clostridia</taxon>
        <taxon>Eubacteriales</taxon>
        <taxon>Clostridiaceae</taxon>
        <taxon>Hathewaya</taxon>
    </lineage>
</organism>
<dbReference type="Pfam" id="PF02397">
    <property type="entry name" value="Bac_transf"/>
    <property type="match status" value="1"/>
</dbReference>
<keyword evidence="3" id="KW-1003">Cell membrane</keyword>
<comment type="subcellular location">
    <subcellularLocation>
        <location evidence="1">Cell membrane</location>
    </subcellularLocation>
</comment>
<keyword evidence="5 8" id="KW-0812">Transmembrane</keyword>
<proteinExistence type="inferred from homology"/>
<dbReference type="OrthoDB" id="9808602at2"/>
<evidence type="ECO:0000256" key="4">
    <source>
        <dbReference type="ARBA" id="ARBA00022679"/>
    </source>
</evidence>
<dbReference type="GO" id="GO:0005886">
    <property type="term" value="C:plasma membrane"/>
    <property type="evidence" value="ECO:0007669"/>
    <property type="project" value="UniProtKB-SubCell"/>
</dbReference>
<evidence type="ECO:0000256" key="3">
    <source>
        <dbReference type="ARBA" id="ARBA00022475"/>
    </source>
</evidence>
<dbReference type="InterPro" id="IPR003362">
    <property type="entry name" value="Bact_transf"/>
</dbReference>
<dbReference type="PANTHER" id="PTHR30576">
    <property type="entry name" value="COLANIC BIOSYNTHESIS UDP-GLUCOSE LIPID CARRIER TRANSFERASE"/>
    <property type="match status" value="1"/>
</dbReference>
<dbReference type="RefSeq" id="WP_072903754.1">
    <property type="nucleotide sequence ID" value="NZ_FRAD01000014.1"/>
</dbReference>
<name>A0A1M6PTH2_9CLOT</name>
<reference evidence="10 11" key="1">
    <citation type="submission" date="2016-11" db="EMBL/GenBank/DDBJ databases">
        <authorList>
            <person name="Jaros S."/>
            <person name="Januszkiewicz K."/>
            <person name="Wedrychowicz H."/>
        </authorList>
    </citation>
    <scope>NUCLEOTIDE SEQUENCE [LARGE SCALE GENOMIC DNA]</scope>
    <source>
        <strain evidence="10 11">DSM 3090</strain>
    </source>
</reference>
<dbReference type="PANTHER" id="PTHR30576:SF4">
    <property type="entry name" value="UNDECAPRENYL-PHOSPHATE GALACTOSE PHOSPHOTRANSFERASE"/>
    <property type="match status" value="1"/>
</dbReference>
<gene>
    <name evidence="10" type="ORF">SAMN02745248_01795</name>
</gene>
<evidence type="ECO:0000259" key="9">
    <source>
        <dbReference type="Pfam" id="PF02397"/>
    </source>
</evidence>
<keyword evidence="6 8" id="KW-1133">Transmembrane helix</keyword>
<evidence type="ECO:0000256" key="8">
    <source>
        <dbReference type="SAM" id="Phobius"/>
    </source>
</evidence>
<evidence type="ECO:0000256" key="5">
    <source>
        <dbReference type="ARBA" id="ARBA00022692"/>
    </source>
</evidence>
<evidence type="ECO:0000256" key="7">
    <source>
        <dbReference type="ARBA" id="ARBA00023136"/>
    </source>
</evidence>
<dbReference type="EMBL" id="FRAD01000014">
    <property type="protein sequence ID" value="SHK11196.1"/>
    <property type="molecule type" value="Genomic_DNA"/>
</dbReference>
<keyword evidence="11" id="KW-1185">Reference proteome</keyword>
<evidence type="ECO:0000256" key="1">
    <source>
        <dbReference type="ARBA" id="ARBA00004236"/>
    </source>
</evidence>
<dbReference type="Proteomes" id="UP000183952">
    <property type="component" value="Unassembled WGS sequence"/>
</dbReference>
<comment type="similarity">
    <text evidence="2">Belongs to the bacterial sugar transferase family.</text>
</comment>
<keyword evidence="7 8" id="KW-0472">Membrane</keyword>
<evidence type="ECO:0000256" key="2">
    <source>
        <dbReference type="ARBA" id="ARBA00006464"/>
    </source>
</evidence>
<dbReference type="AlphaFoldDB" id="A0A1M6PTH2"/>
<sequence length="223" mass="25917">MVGIDTDKNEITRDEYIQCEKSFMYYFVKRLVDIVGSIVGILLLSPVFFILAIIVKLDSKGPVFFAHKRLGYRGKIIKVYKFRTMVQDAEDLIEKLPEDQKEEFKKNFKLEDDPRITKIGGFLRKTSLDELPQLLNILKGDLTIVGPRPIVEKEIELYGKYGHKLLSVKPGLTGYWQVNGRSDTTYEQRVQLDMEYIDRRNLLLDFTIILKTFVEVFRGRGAK</sequence>
<protein>
    <submittedName>
        <fullName evidence="10">Sugar transferase involved in LPS biosynthesis (Colanic, teichoic acid)</fullName>
    </submittedName>
</protein>
<evidence type="ECO:0000313" key="10">
    <source>
        <dbReference type="EMBL" id="SHK11196.1"/>
    </source>
</evidence>